<dbReference type="Gene3D" id="2.40.110.10">
    <property type="entry name" value="Butyryl-CoA Dehydrogenase, subunit A, domain 2"/>
    <property type="match status" value="1"/>
</dbReference>
<dbReference type="PROSITE" id="PS00073">
    <property type="entry name" value="ACYL_COA_DH_2"/>
    <property type="match status" value="1"/>
</dbReference>
<comment type="catalytic activity">
    <reaction evidence="6">
        <text>3-sulfinopropanoyl-CoA + H2O = propanoyl-CoA + sulfite + H(+)</text>
        <dbReference type="Rhea" id="RHEA:41624"/>
        <dbReference type="ChEBI" id="CHEBI:15377"/>
        <dbReference type="ChEBI" id="CHEBI:15378"/>
        <dbReference type="ChEBI" id="CHEBI:17359"/>
        <dbReference type="ChEBI" id="CHEBI:57392"/>
        <dbReference type="ChEBI" id="CHEBI:78349"/>
        <dbReference type="EC" id="3.13.1.4"/>
    </reaction>
    <physiologicalReaction direction="left-to-right" evidence="6">
        <dbReference type="Rhea" id="RHEA:41625"/>
    </physiologicalReaction>
</comment>
<dbReference type="Gene3D" id="1.20.140.10">
    <property type="entry name" value="Butyryl-CoA Dehydrogenase, subunit A, domain 3"/>
    <property type="match status" value="1"/>
</dbReference>
<evidence type="ECO:0000256" key="5">
    <source>
        <dbReference type="ARBA" id="ARBA00023002"/>
    </source>
</evidence>
<dbReference type="Pfam" id="PF02770">
    <property type="entry name" value="Acyl-CoA_dh_M"/>
    <property type="match status" value="1"/>
</dbReference>
<dbReference type="Gene3D" id="1.10.540.10">
    <property type="entry name" value="Acyl-CoA dehydrogenase/oxidase, N-terminal domain"/>
    <property type="match status" value="1"/>
</dbReference>
<name>A0A2S5TAJ1_9GAMM</name>
<dbReference type="InterPro" id="IPR013786">
    <property type="entry name" value="AcylCoA_DH/ox_N"/>
</dbReference>
<dbReference type="InterPro" id="IPR037069">
    <property type="entry name" value="AcylCoA_DH/ox_N_sf"/>
</dbReference>
<evidence type="ECO:0000259" key="13">
    <source>
        <dbReference type="Pfam" id="PF02771"/>
    </source>
</evidence>
<evidence type="ECO:0000313" key="15">
    <source>
        <dbReference type="Proteomes" id="UP000238220"/>
    </source>
</evidence>
<accession>A0A2S5TAJ1</accession>
<dbReference type="EMBL" id="PSNW01000019">
    <property type="protein sequence ID" value="PPE71858.1"/>
    <property type="molecule type" value="Genomic_DNA"/>
</dbReference>
<evidence type="ECO:0000259" key="11">
    <source>
        <dbReference type="Pfam" id="PF00441"/>
    </source>
</evidence>
<evidence type="ECO:0000256" key="8">
    <source>
        <dbReference type="ARBA" id="ARBA00068311"/>
    </source>
</evidence>
<evidence type="ECO:0000256" key="2">
    <source>
        <dbReference type="ARBA" id="ARBA00009347"/>
    </source>
</evidence>
<dbReference type="SUPFAM" id="SSF47203">
    <property type="entry name" value="Acyl-CoA dehydrogenase C-terminal domain-like"/>
    <property type="match status" value="1"/>
</dbReference>
<dbReference type="PANTHER" id="PTHR43884:SF12">
    <property type="entry name" value="ISOVALERYL-COA DEHYDROGENASE, MITOCHONDRIAL-RELATED"/>
    <property type="match status" value="1"/>
</dbReference>
<evidence type="ECO:0000256" key="4">
    <source>
        <dbReference type="ARBA" id="ARBA00022827"/>
    </source>
</evidence>
<dbReference type="FunFam" id="1.10.540.10:FF:000002">
    <property type="entry name" value="Acyl-CoA dehydrogenase FadE19"/>
    <property type="match status" value="1"/>
</dbReference>
<dbReference type="OrthoDB" id="9770681at2"/>
<keyword evidence="15" id="KW-1185">Reference proteome</keyword>
<dbReference type="GO" id="GO:0050660">
    <property type="term" value="F:flavin adenine dinucleotide binding"/>
    <property type="evidence" value="ECO:0007669"/>
    <property type="project" value="InterPro"/>
</dbReference>
<reference evidence="14 15" key="1">
    <citation type="submission" date="2018-02" db="EMBL/GenBank/DDBJ databases">
        <title>Genome sequencing of Solimonas sp. HR-BB.</title>
        <authorList>
            <person name="Lee Y."/>
            <person name="Jeon C.O."/>
        </authorList>
    </citation>
    <scope>NUCLEOTIDE SEQUENCE [LARGE SCALE GENOMIC DNA]</scope>
    <source>
        <strain evidence="14 15">HR-BB</strain>
    </source>
</reference>
<evidence type="ECO:0000256" key="7">
    <source>
        <dbReference type="ARBA" id="ARBA00066461"/>
    </source>
</evidence>
<evidence type="ECO:0000313" key="14">
    <source>
        <dbReference type="EMBL" id="PPE71858.1"/>
    </source>
</evidence>
<dbReference type="InterPro" id="IPR009075">
    <property type="entry name" value="AcylCo_DH/oxidase_C"/>
</dbReference>
<keyword evidence="5 10" id="KW-0560">Oxidoreductase</keyword>
<keyword evidence="3 10" id="KW-0285">Flavoprotein</keyword>
<dbReference type="InterPro" id="IPR046373">
    <property type="entry name" value="Acyl-CoA_Oxase/DH_mid-dom_sf"/>
</dbReference>
<dbReference type="SUPFAM" id="SSF56645">
    <property type="entry name" value="Acyl-CoA dehydrogenase NM domain-like"/>
    <property type="match status" value="1"/>
</dbReference>
<feature type="domain" description="Acyl-CoA dehydrogenase/oxidase C-terminal" evidence="11">
    <location>
        <begin position="227"/>
        <end position="375"/>
    </location>
</feature>
<feature type="domain" description="Acyl-CoA dehydrogenase/oxidase N-terminal" evidence="13">
    <location>
        <begin position="4"/>
        <end position="115"/>
    </location>
</feature>
<dbReference type="InterPro" id="IPR009100">
    <property type="entry name" value="AcylCoA_DH/oxidase_NM_dom_sf"/>
</dbReference>
<dbReference type="AlphaFoldDB" id="A0A2S5TAJ1"/>
<dbReference type="InterPro" id="IPR006091">
    <property type="entry name" value="Acyl-CoA_Oxase/DH_mid-dom"/>
</dbReference>
<dbReference type="FunFam" id="1.20.140.10:FF:000004">
    <property type="entry name" value="Acyl-CoA dehydrogenase FadE25"/>
    <property type="match status" value="1"/>
</dbReference>
<evidence type="ECO:0000256" key="6">
    <source>
        <dbReference type="ARBA" id="ARBA00052938"/>
    </source>
</evidence>
<dbReference type="PIRSF" id="PIRSF016578">
    <property type="entry name" value="HsaA"/>
    <property type="match status" value="1"/>
</dbReference>
<dbReference type="InterPro" id="IPR006089">
    <property type="entry name" value="Acyl-CoA_DH_CS"/>
</dbReference>
<protein>
    <recommendedName>
        <fullName evidence="8">3-sulfinopropanoyl-CoA desulfinase</fullName>
        <ecNumber evidence="7">3.13.1.4</ecNumber>
    </recommendedName>
    <alternativeName>
        <fullName evidence="9">3-sulfinopropionyl coenzyme A desulfinase</fullName>
    </alternativeName>
</protein>
<keyword evidence="4 10" id="KW-0274">FAD</keyword>
<evidence type="ECO:0000256" key="10">
    <source>
        <dbReference type="RuleBase" id="RU362125"/>
    </source>
</evidence>
<comment type="cofactor">
    <cofactor evidence="1 10">
        <name>FAD</name>
        <dbReference type="ChEBI" id="CHEBI:57692"/>
    </cofactor>
</comment>
<evidence type="ECO:0000256" key="3">
    <source>
        <dbReference type="ARBA" id="ARBA00022630"/>
    </source>
</evidence>
<feature type="domain" description="Acyl-CoA oxidase/dehydrogenase middle" evidence="12">
    <location>
        <begin position="120"/>
        <end position="213"/>
    </location>
</feature>
<comment type="caution">
    <text evidence="14">The sequence shown here is derived from an EMBL/GenBank/DDBJ whole genome shotgun (WGS) entry which is preliminary data.</text>
</comment>
<sequence>MLLTSTQQAIADTVREFAQERIRPQAAQYEAARAYPPELFQELAALGLLGMTAPEEHGGAGADYVSYALSLMEIAAADGALSTILSIQNSLIVSALLKDGSAAQQQRFLPELTSGRMIGAFALTEADAGSDASAIRSRATRVEGGWEINGSKQFISSGRIAGLAIVFAVTDPAAGRKGISAFLVPTGTPGYAVDKVEHKLGQLASDTCSLRFDGLRLPEGLLLGAEGQGYRIALANLEAGRIGIAAQSIGMARAALDVAVGYARERRSMGKAIIEHQAVGFRLADLAARLEAARQMVLHAAAVKDSGAPCLTEASMAKLVASETAEAVCSGAIQTLGGYGYLEDFALAKIYRDVRVCQIYEGTSDIQRMVIARAL</sequence>
<dbReference type="InterPro" id="IPR036250">
    <property type="entry name" value="AcylCo_DH-like_C"/>
</dbReference>
<dbReference type="GO" id="GO:0003995">
    <property type="term" value="F:acyl-CoA dehydrogenase activity"/>
    <property type="evidence" value="ECO:0007669"/>
    <property type="project" value="InterPro"/>
</dbReference>
<gene>
    <name evidence="14" type="ORF">C3942_21315</name>
</gene>
<dbReference type="EC" id="3.13.1.4" evidence="7"/>
<evidence type="ECO:0000256" key="9">
    <source>
        <dbReference type="ARBA" id="ARBA00075603"/>
    </source>
</evidence>
<proteinExistence type="inferred from homology"/>
<dbReference type="Proteomes" id="UP000238220">
    <property type="component" value="Unassembled WGS sequence"/>
</dbReference>
<dbReference type="Pfam" id="PF00441">
    <property type="entry name" value="Acyl-CoA_dh_1"/>
    <property type="match status" value="1"/>
</dbReference>
<dbReference type="FunFam" id="2.40.110.10:FF:000002">
    <property type="entry name" value="Acyl-CoA dehydrogenase fadE12"/>
    <property type="match status" value="1"/>
</dbReference>
<dbReference type="PROSITE" id="PS00072">
    <property type="entry name" value="ACYL_COA_DH_1"/>
    <property type="match status" value="1"/>
</dbReference>
<organism evidence="14 15">
    <name type="scientific">Solimonas fluminis</name>
    <dbReference type="NCBI Taxonomy" id="2086571"/>
    <lineage>
        <taxon>Bacteria</taxon>
        <taxon>Pseudomonadati</taxon>
        <taxon>Pseudomonadota</taxon>
        <taxon>Gammaproteobacteria</taxon>
        <taxon>Nevskiales</taxon>
        <taxon>Nevskiaceae</taxon>
        <taxon>Solimonas</taxon>
    </lineage>
</organism>
<comment type="similarity">
    <text evidence="2 10">Belongs to the acyl-CoA dehydrogenase family.</text>
</comment>
<evidence type="ECO:0000256" key="1">
    <source>
        <dbReference type="ARBA" id="ARBA00001974"/>
    </source>
</evidence>
<evidence type="ECO:0000259" key="12">
    <source>
        <dbReference type="Pfam" id="PF02770"/>
    </source>
</evidence>
<dbReference type="Pfam" id="PF02771">
    <property type="entry name" value="Acyl-CoA_dh_N"/>
    <property type="match status" value="1"/>
</dbReference>
<dbReference type="PANTHER" id="PTHR43884">
    <property type="entry name" value="ACYL-COA DEHYDROGENASE"/>
    <property type="match status" value="1"/>
</dbReference>
<dbReference type="RefSeq" id="WP_104232393.1">
    <property type="nucleotide sequence ID" value="NZ_PSNW01000019.1"/>
</dbReference>